<feature type="domain" description="O-methyltransferase C-terminal" evidence="5">
    <location>
        <begin position="239"/>
        <end position="386"/>
    </location>
</feature>
<dbReference type="PANTHER" id="PTHR43712:SF1">
    <property type="entry name" value="HYPOTHETICAL O-METHYLTRANSFERASE (EUROFUNG)-RELATED"/>
    <property type="match status" value="1"/>
</dbReference>
<sequence length="409" mass="45296">MDASTLTSLVSELSALTATYVPSIGHDAPSQASKAALLNLTRKIQHSLMDPAMMVQAHSLQMAEMVSVRTLLDLKVFEKMPTDESQRITAKGLSEQSGVQQALLERLLRPLVASGFITQSADGSYGSTKFSQAYISFPGLFFTLMFDHFLQPMTDLPKYLAKHGTVEPTSFYVNPYSDYHNASDSELTTWEIMSKDPEKLKTFQIGLTTGDAMVPATGYYDFNQLALTEEELEKDPDRVSLVDIGGGVGNVVKRVLGEYKTLKPEHVVLEDLESIIEMAKKEETVPEGVRMLKHDFWTEQPVKGAKAYYFRRVFHDYSDELCVKLLKQVIPAMTGPDSRVLVADMLLPEIMTTKEAHTAALDIACMVMGGKERTEEDFRRLFQSVGLEVVAIHRAPGVAAGLVEGTLKS</sequence>
<name>A0AAN6DNW4_9EURO</name>
<dbReference type="GO" id="GO:0046983">
    <property type="term" value="F:protein dimerization activity"/>
    <property type="evidence" value="ECO:0007669"/>
    <property type="project" value="InterPro"/>
</dbReference>
<dbReference type="Gene3D" id="1.10.10.10">
    <property type="entry name" value="Winged helix-like DNA-binding domain superfamily/Winged helix DNA-binding domain"/>
    <property type="match status" value="1"/>
</dbReference>
<evidence type="ECO:0000259" key="6">
    <source>
        <dbReference type="Pfam" id="PF08100"/>
    </source>
</evidence>
<keyword evidence="1" id="KW-0489">Methyltransferase</keyword>
<gene>
    <name evidence="7" type="ORF">EDD36DRAFT_447451</name>
</gene>
<evidence type="ECO:0000256" key="4">
    <source>
        <dbReference type="PIRSR" id="PIRSR005739-1"/>
    </source>
</evidence>
<keyword evidence="2" id="KW-0808">Transferase</keyword>
<keyword evidence="3" id="KW-0949">S-adenosyl-L-methionine</keyword>
<feature type="active site" description="Proton acceptor" evidence="4">
    <location>
        <position position="315"/>
    </location>
</feature>
<reference evidence="7" key="1">
    <citation type="journal article" date="2022" name="bioRxiv">
        <title>Deciphering the potential niche of two novel black yeast fungi from a biological soil crust based on their genomes, phenotypes, and melanin regulation.</title>
        <authorList>
            <consortium name="DOE Joint Genome Institute"/>
            <person name="Carr E.C."/>
            <person name="Barton Q."/>
            <person name="Grambo S."/>
            <person name="Sullivan M."/>
            <person name="Renfro C.M."/>
            <person name="Kuo A."/>
            <person name="Pangilinan J."/>
            <person name="Lipzen A."/>
            <person name="Keymanesh K."/>
            <person name="Savage E."/>
            <person name="Barry K."/>
            <person name="Grigoriev I.V."/>
            <person name="Riekhof W.R."/>
            <person name="Harris S.S."/>
        </authorList>
    </citation>
    <scope>NUCLEOTIDE SEQUENCE</scope>
    <source>
        <strain evidence="7">JF 03-4F</strain>
    </source>
</reference>
<proteinExistence type="predicted"/>
<dbReference type="AlphaFoldDB" id="A0AAN6DNW4"/>
<dbReference type="PROSITE" id="PS51683">
    <property type="entry name" value="SAM_OMT_II"/>
    <property type="match status" value="1"/>
</dbReference>
<dbReference type="InterPro" id="IPR012967">
    <property type="entry name" value="COMT_dimerisation"/>
</dbReference>
<dbReference type="InterPro" id="IPR036388">
    <property type="entry name" value="WH-like_DNA-bd_sf"/>
</dbReference>
<dbReference type="Proteomes" id="UP001203852">
    <property type="component" value="Unassembled WGS sequence"/>
</dbReference>
<dbReference type="InterPro" id="IPR016461">
    <property type="entry name" value="COMT-like"/>
</dbReference>
<dbReference type="GO" id="GO:0008171">
    <property type="term" value="F:O-methyltransferase activity"/>
    <property type="evidence" value="ECO:0007669"/>
    <property type="project" value="InterPro"/>
</dbReference>
<evidence type="ECO:0000256" key="1">
    <source>
        <dbReference type="ARBA" id="ARBA00022603"/>
    </source>
</evidence>
<evidence type="ECO:0000313" key="8">
    <source>
        <dbReference type="Proteomes" id="UP001203852"/>
    </source>
</evidence>
<evidence type="ECO:0000256" key="3">
    <source>
        <dbReference type="ARBA" id="ARBA00022691"/>
    </source>
</evidence>
<comment type="caution">
    <text evidence="7">The sequence shown here is derived from an EMBL/GenBank/DDBJ whole genome shotgun (WGS) entry which is preliminary data.</text>
</comment>
<dbReference type="SUPFAM" id="SSF53335">
    <property type="entry name" value="S-adenosyl-L-methionine-dependent methyltransferases"/>
    <property type="match status" value="1"/>
</dbReference>
<evidence type="ECO:0000259" key="5">
    <source>
        <dbReference type="Pfam" id="PF00891"/>
    </source>
</evidence>
<dbReference type="GO" id="GO:0032259">
    <property type="term" value="P:methylation"/>
    <property type="evidence" value="ECO:0007669"/>
    <property type="project" value="UniProtKB-KW"/>
</dbReference>
<protein>
    <submittedName>
        <fullName evidence="7">Catechol O-methyltransferase</fullName>
    </submittedName>
</protein>
<evidence type="ECO:0000313" key="7">
    <source>
        <dbReference type="EMBL" id="KAI1608644.1"/>
    </source>
</evidence>
<dbReference type="Pfam" id="PF08100">
    <property type="entry name" value="Dimerisation"/>
    <property type="match status" value="1"/>
</dbReference>
<dbReference type="PANTHER" id="PTHR43712">
    <property type="entry name" value="PUTATIVE (AFU_ORTHOLOGUE AFUA_4G14580)-RELATED"/>
    <property type="match status" value="1"/>
</dbReference>
<dbReference type="EMBL" id="MU404362">
    <property type="protein sequence ID" value="KAI1608644.1"/>
    <property type="molecule type" value="Genomic_DNA"/>
</dbReference>
<keyword evidence="8" id="KW-1185">Reference proteome</keyword>
<feature type="domain" description="O-methyltransferase dimerisation" evidence="6">
    <location>
        <begin position="68"/>
        <end position="135"/>
    </location>
</feature>
<accession>A0AAN6DNW4</accession>
<dbReference type="InterPro" id="IPR001077">
    <property type="entry name" value="COMT_C"/>
</dbReference>
<dbReference type="PIRSF" id="PIRSF005739">
    <property type="entry name" value="O-mtase"/>
    <property type="match status" value="1"/>
</dbReference>
<organism evidence="7 8">
    <name type="scientific">Exophiala viscosa</name>
    <dbReference type="NCBI Taxonomy" id="2486360"/>
    <lineage>
        <taxon>Eukaryota</taxon>
        <taxon>Fungi</taxon>
        <taxon>Dikarya</taxon>
        <taxon>Ascomycota</taxon>
        <taxon>Pezizomycotina</taxon>
        <taxon>Eurotiomycetes</taxon>
        <taxon>Chaetothyriomycetidae</taxon>
        <taxon>Chaetothyriales</taxon>
        <taxon>Herpotrichiellaceae</taxon>
        <taxon>Exophiala</taxon>
    </lineage>
</organism>
<dbReference type="Gene3D" id="3.40.50.150">
    <property type="entry name" value="Vaccinia Virus protein VP39"/>
    <property type="match status" value="1"/>
</dbReference>
<evidence type="ECO:0000256" key="2">
    <source>
        <dbReference type="ARBA" id="ARBA00022679"/>
    </source>
</evidence>
<dbReference type="InterPro" id="IPR029063">
    <property type="entry name" value="SAM-dependent_MTases_sf"/>
</dbReference>
<dbReference type="Pfam" id="PF00891">
    <property type="entry name" value="Methyltransf_2"/>
    <property type="match status" value="1"/>
</dbReference>
<dbReference type="SUPFAM" id="SSF46785">
    <property type="entry name" value="Winged helix' DNA-binding domain"/>
    <property type="match status" value="1"/>
</dbReference>
<dbReference type="InterPro" id="IPR036390">
    <property type="entry name" value="WH_DNA-bd_sf"/>
</dbReference>